<dbReference type="Proteomes" id="UP000694941">
    <property type="component" value="Unplaced"/>
</dbReference>
<evidence type="ECO:0000313" key="3">
    <source>
        <dbReference type="RefSeq" id="XP_022254818.1"/>
    </source>
</evidence>
<dbReference type="GeneID" id="111088578"/>
<sequence>MSSLENKPDYYTTKAEDLQGELRVYRCHDVVLDTINGLYRCRRCKYEYPNYKLGLLLRCNIADFSECQLVTCFGEATETILDKTAEEVRCLRKMVISHFD</sequence>
<organism evidence="2 3">
    <name type="scientific">Limulus polyphemus</name>
    <name type="common">Atlantic horseshoe crab</name>
    <dbReference type="NCBI Taxonomy" id="6850"/>
    <lineage>
        <taxon>Eukaryota</taxon>
        <taxon>Metazoa</taxon>
        <taxon>Ecdysozoa</taxon>
        <taxon>Arthropoda</taxon>
        <taxon>Chelicerata</taxon>
        <taxon>Merostomata</taxon>
        <taxon>Xiphosura</taxon>
        <taxon>Limulidae</taxon>
        <taxon>Limulus</taxon>
    </lineage>
</organism>
<name>A0ABM1TG12_LIMPO</name>
<proteinExistence type="predicted"/>
<evidence type="ECO:0000313" key="2">
    <source>
        <dbReference type="Proteomes" id="UP000694941"/>
    </source>
</evidence>
<accession>A0ABM1TG12</accession>
<dbReference type="SUPFAM" id="SSF50249">
    <property type="entry name" value="Nucleic acid-binding proteins"/>
    <property type="match status" value="1"/>
</dbReference>
<dbReference type="Gene3D" id="2.40.50.140">
    <property type="entry name" value="Nucleic acid-binding proteins"/>
    <property type="match status" value="1"/>
</dbReference>
<dbReference type="RefSeq" id="XP_022254818.1">
    <property type="nucleotide sequence ID" value="XM_022399110.1"/>
</dbReference>
<reference evidence="3" key="1">
    <citation type="submission" date="2025-08" db="UniProtKB">
        <authorList>
            <consortium name="RefSeq"/>
        </authorList>
    </citation>
    <scope>IDENTIFICATION</scope>
    <source>
        <tissue evidence="3">Muscle</tissue>
    </source>
</reference>
<feature type="domain" description="Replication factor A C-terminal" evidence="1">
    <location>
        <begin position="26"/>
        <end position="93"/>
    </location>
</feature>
<dbReference type="Pfam" id="PF08646">
    <property type="entry name" value="Rep_fac-A_C"/>
    <property type="match status" value="1"/>
</dbReference>
<keyword evidence="2" id="KW-1185">Reference proteome</keyword>
<protein>
    <submittedName>
        <fullName evidence="3">Replication protein A 70 kDa DNA-binding subunit-like</fullName>
    </submittedName>
</protein>
<gene>
    <name evidence="3" type="primary">LOC111088578</name>
</gene>
<dbReference type="InterPro" id="IPR012340">
    <property type="entry name" value="NA-bd_OB-fold"/>
</dbReference>
<evidence type="ECO:0000259" key="1">
    <source>
        <dbReference type="Pfam" id="PF08646"/>
    </source>
</evidence>
<dbReference type="InterPro" id="IPR013955">
    <property type="entry name" value="Rep_factor-A_C"/>
</dbReference>